<feature type="compositionally biased region" description="Polar residues" evidence="1">
    <location>
        <begin position="11"/>
        <end position="24"/>
    </location>
</feature>
<accession>A0A5B7IZG1</accession>
<evidence type="ECO:0008006" key="4">
    <source>
        <dbReference type="Google" id="ProtNLM"/>
    </source>
</evidence>
<dbReference type="Proteomes" id="UP000324222">
    <property type="component" value="Unassembled WGS sequence"/>
</dbReference>
<comment type="caution">
    <text evidence="2">The sequence shown here is derived from an EMBL/GenBank/DDBJ whole genome shotgun (WGS) entry which is preliminary data.</text>
</comment>
<feature type="compositionally biased region" description="Low complexity" evidence="1">
    <location>
        <begin position="27"/>
        <end position="36"/>
    </location>
</feature>
<evidence type="ECO:0000313" key="2">
    <source>
        <dbReference type="EMBL" id="MPC87086.1"/>
    </source>
</evidence>
<name>A0A5B7IZG1_PORTR</name>
<organism evidence="2 3">
    <name type="scientific">Portunus trituberculatus</name>
    <name type="common">Swimming crab</name>
    <name type="synonym">Neptunus trituberculatus</name>
    <dbReference type="NCBI Taxonomy" id="210409"/>
    <lineage>
        <taxon>Eukaryota</taxon>
        <taxon>Metazoa</taxon>
        <taxon>Ecdysozoa</taxon>
        <taxon>Arthropoda</taxon>
        <taxon>Crustacea</taxon>
        <taxon>Multicrustacea</taxon>
        <taxon>Malacostraca</taxon>
        <taxon>Eumalacostraca</taxon>
        <taxon>Eucarida</taxon>
        <taxon>Decapoda</taxon>
        <taxon>Pleocyemata</taxon>
        <taxon>Brachyura</taxon>
        <taxon>Eubrachyura</taxon>
        <taxon>Portunoidea</taxon>
        <taxon>Portunidae</taxon>
        <taxon>Portuninae</taxon>
        <taxon>Portunus</taxon>
    </lineage>
</organism>
<reference evidence="2 3" key="1">
    <citation type="submission" date="2019-05" db="EMBL/GenBank/DDBJ databases">
        <title>Another draft genome of Portunus trituberculatus and its Hox gene families provides insights of decapod evolution.</title>
        <authorList>
            <person name="Jeong J.-H."/>
            <person name="Song I."/>
            <person name="Kim S."/>
            <person name="Choi T."/>
            <person name="Kim D."/>
            <person name="Ryu S."/>
            <person name="Kim W."/>
        </authorList>
    </citation>
    <scope>NUCLEOTIDE SEQUENCE [LARGE SCALE GENOMIC DNA]</scope>
    <source>
        <tissue evidence="2">Muscle</tissue>
    </source>
</reference>
<evidence type="ECO:0000313" key="3">
    <source>
        <dbReference type="Proteomes" id="UP000324222"/>
    </source>
</evidence>
<keyword evidence="3" id="KW-1185">Reference proteome</keyword>
<protein>
    <recommendedName>
        <fullName evidence="4">Endonuclease/exonuclease/phosphatase domain-containing protein</fullName>
    </recommendedName>
</protein>
<sequence length="120" mass="13305">MGDFNTHHQTLESFLTATQPQPHRNCSLPDPSGLSSPLPPQSTWPAYIPQPSHRRASVLDLFLDDSTFQSSQFSTGPYMGRFVYNQLSLSYVTKGKTPPWPSTSLDPDTISLASVPRNLN</sequence>
<proteinExistence type="predicted"/>
<feature type="region of interest" description="Disordered" evidence="1">
    <location>
        <begin position="1"/>
        <end position="44"/>
    </location>
</feature>
<dbReference type="AlphaFoldDB" id="A0A5B7IZG1"/>
<feature type="compositionally biased region" description="Basic and acidic residues" evidence="1">
    <location>
        <begin position="1"/>
        <end position="10"/>
    </location>
</feature>
<dbReference type="EMBL" id="VSRR010073470">
    <property type="protein sequence ID" value="MPC87086.1"/>
    <property type="molecule type" value="Genomic_DNA"/>
</dbReference>
<evidence type="ECO:0000256" key="1">
    <source>
        <dbReference type="SAM" id="MobiDB-lite"/>
    </source>
</evidence>
<gene>
    <name evidence="2" type="ORF">E2C01_081937</name>
</gene>